<dbReference type="SMART" id="SM00060">
    <property type="entry name" value="FN3"/>
    <property type="match status" value="1"/>
</dbReference>
<dbReference type="PROSITE" id="PS50825">
    <property type="entry name" value="HYR"/>
    <property type="match status" value="1"/>
</dbReference>
<protein>
    <submittedName>
        <fullName evidence="4">DUF5011 domain-containing protein</fullName>
    </submittedName>
</protein>
<name>A0ABT5Y9E5_9GAMM</name>
<evidence type="ECO:0000313" key="5">
    <source>
        <dbReference type="Proteomes" id="UP001143391"/>
    </source>
</evidence>
<sequence>MDLNFGYVANDGALEFGYTGAFTSGPDLTVPASLTEGETATITLSGNTNPPTAARLNGTVVVLTDVGAGDFTFPVPRLPDDPTAELQVDVDGYTVAAITDYENLFPLANTEHGEPHELSALYQVTLDTLQPFEIRIASDTDPAIMTVGWAQIDADGAWLEDISPYITLASGVESGTSTATIDIYRHEQGDVVTRTVTIEDLGPNGTVTIDDINASRNAATISFSYDRADLTGYEYSLDGGATLVTTSNPAELTGLESATTYSFWIRAVNADGPGTWTKIEFTTDAGVDTTPAPFSFTAQTGVARAITVTSNTITVTGVDAGTDIPISVSGDLGSQYSVSTDGGATFGGWTDTPTNVRLNYRVRVRHTTSDEYSSGGYDGVRETTLTIGGVTGTFTSTTLADTIPPVISLTGGNQSIVQDTTWVEPGYEAVDNADGDISVSGVEVIGTVDTSVLGQQQILYRATDASGNVAESTRTVTVVEFVPDDTTAPVIQLTGGNRTVTVGDTWIDPGYTATDDTDGDLTDQVAVSGVVDTSTPGSYPITYTVSDAAGNESVATRIVTVLSATPYPLTENAPAARTFEGKRVLRFEAGEPIFILQSGETLDFDFDLSSWLTEQGDDIAEGTHQIAEIADALDVLASGTIPGTDRIKVWLRAGQVQSSQSSLVQLTVTTTGFRTAVFQFRALIINRMQ</sequence>
<dbReference type="Pfam" id="PF00041">
    <property type="entry name" value="fn3"/>
    <property type="match status" value="1"/>
</dbReference>
<dbReference type="InterPro" id="IPR003961">
    <property type="entry name" value="FN3_dom"/>
</dbReference>
<feature type="domain" description="Fibronectin type-III" evidence="3">
    <location>
        <begin position="192"/>
        <end position="288"/>
    </location>
</feature>
<dbReference type="InterPro" id="IPR013783">
    <property type="entry name" value="Ig-like_fold"/>
</dbReference>
<gene>
    <name evidence="4" type="ORF">NLU14_08610</name>
</gene>
<dbReference type="InterPro" id="IPR036116">
    <property type="entry name" value="FN3_sf"/>
</dbReference>
<feature type="domain" description="HYR" evidence="2">
    <location>
        <begin position="393"/>
        <end position="480"/>
    </location>
</feature>
<dbReference type="Pfam" id="PF16403">
    <property type="entry name" value="Bact_surface_Ig-like"/>
    <property type="match status" value="2"/>
</dbReference>
<evidence type="ECO:0000313" key="4">
    <source>
        <dbReference type="EMBL" id="MDF0750290.1"/>
    </source>
</evidence>
<evidence type="ECO:0000259" key="2">
    <source>
        <dbReference type="PROSITE" id="PS50825"/>
    </source>
</evidence>
<dbReference type="InterPro" id="IPR032179">
    <property type="entry name" value="Cry22Aa_Ig-like"/>
</dbReference>
<dbReference type="Gene3D" id="2.60.40.10">
    <property type="entry name" value="Immunoglobulins"/>
    <property type="match status" value="3"/>
</dbReference>
<keyword evidence="5" id="KW-1185">Reference proteome</keyword>
<comment type="caution">
    <text evidence="4">The sequence shown here is derived from an EMBL/GenBank/DDBJ whole genome shotgun (WGS) entry which is preliminary data.</text>
</comment>
<dbReference type="Proteomes" id="UP001143391">
    <property type="component" value="Unassembled WGS sequence"/>
</dbReference>
<dbReference type="CDD" id="cd00063">
    <property type="entry name" value="FN3"/>
    <property type="match status" value="1"/>
</dbReference>
<evidence type="ECO:0000256" key="1">
    <source>
        <dbReference type="ARBA" id="ARBA00022737"/>
    </source>
</evidence>
<evidence type="ECO:0000259" key="3">
    <source>
        <dbReference type="PROSITE" id="PS50853"/>
    </source>
</evidence>
<keyword evidence="1" id="KW-0677">Repeat</keyword>
<dbReference type="InterPro" id="IPR003410">
    <property type="entry name" value="HYR_dom"/>
</dbReference>
<dbReference type="PROSITE" id="PS50853">
    <property type="entry name" value="FN3"/>
    <property type="match status" value="1"/>
</dbReference>
<organism evidence="4 5">
    <name type="scientific">Marinobacter iranensis</name>
    <dbReference type="NCBI Taxonomy" id="2962607"/>
    <lineage>
        <taxon>Bacteria</taxon>
        <taxon>Pseudomonadati</taxon>
        <taxon>Pseudomonadota</taxon>
        <taxon>Gammaproteobacteria</taxon>
        <taxon>Pseudomonadales</taxon>
        <taxon>Marinobacteraceae</taxon>
        <taxon>Marinobacter</taxon>
    </lineage>
</organism>
<proteinExistence type="predicted"/>
<dbReference type="EMBL" id="JANCMW010000004">
    <property type="protein sequence ID" value="MDF0750290.1"/>
    <property type="molecule type" value="Genomic_DNA"/>
</dbReference>
<dbReference type="SUPFAM" id="SSF49265">
    <property type="entry name" value="Fibronectin type III"/>
    <property type="match status" value="1"/>
</dbReference>
<accession>A0ABT5Y9E5</accession>
<reference evidence="4" key="1">
    <citation type="submission" date="2022-07" db="EMBL/GenBank/DDBJ databases">
        <title>Marinobacter iranensis a new bacterium isolate from a hipersaline lake in Iran.</title>
        <authorList>
            <person name="Mohammad A.M.A."/>
            <person name="Cristina S.-P."/>
            <person name="Antonio V."/>
        </authorList>
    </citation>
    <scope>NUCLEOTIDE SEQUENCE</scope>
    <source>
        <strain evidence="4">71-i</strain>
    </source>
</reference>